<dbReference type="InterPro" id="IPR039422">
    <property type="entry name" value="MarR/SlyA-like"/>
</dbReference>
<gene>
    <name evidence="3" type="ORF">IKC_02070</name>
</gene>
<keyword evidence="1" id="KW-0238">DNA-binding</keyword>
<dbReference type="EMBL" id="AHFK01000031">
    <property type="protein sequence ID" value="EOQ17133.1"/>
    <property type="molecule type" value="Genomic_DNA"/>
</dbReference>
<dbReference type="Proteomes" id="UP000014028">
    <property type="component" value="Unassembled WGS sequence"/>
</dbReference>
<dbReference type="PANTHER" id="PTHR33164">
    <property type="entry name" value="TRANSCRIPTIONAL REGULATOR, MARR FAMILY"/>
    <property type="match status" value="1"/>
</dbReference>
<dbReference type="GO" id="GO:0006950">
    <property type="term" value="P:response to stress"/>
    <property type="evidence" value="ECO:0007669"/>
    <property type="project" value="TreeGrafter"/>
</dbReference>
<accession>A0A9W5R9Z9</accession>
<dbReference type="PANTHER" id="PTHR33164:SF67">
    <property type="entry name" value="TRANSCRIPTIONAL REGULATOR, MARR FAMILY"/>
    <property type="match status" value="1"/>
</dbReference>
<dbReference type="GO" id="GO:0003677">
    <property type="term" value="F:DNA binding"/>
    <property type="evidence" value="ECO:0007669"/>
    <property type="project" value="UniProtKB-KW"/>
</dbReference>
<sequence>MLSQNREQLMEELSTNVFAMFRTLRNDIGKIFGGYIPWNEFIVLRILNRTNKEMVSRVANELNVSNSHITAVTEKLINKGFVTRSRSTSDRRVVYLEITEQGKDLVAKMEDAKKQYLQERFSALSEDEMNVMISISKKLI</sequence>
<comment type="caution">
    <text evidence="3">The sequence shown here is derived from an EMBL/GenBank/DDBJ whole genome shotgun (WGS) entry which is preliminary data.</text>
</comment>
<proteinExistence type="predicted"/>
<evidence type="ECO:0000259" key="2">
    <source>
        <dbReference type="PROSITE" id="PS50995"/>
    </source>
</evidence>
<dbReference type="InterPro" id="IPR036390">
    <property type="entry name" value="WH_DNA-bd_sf"/>
</dbReference>
<evidence type="ECO:0000313" key="4">
    <source>
        <dbReference type="Proteomes" id="UP000014028"/>
    </source>
</evidence>
<dbReference type="Pfam" id="PF01047">
    <property type="entry name" value="MarR"/>
    <property type="match status" value="1"/>
</dbReference>
<dbReference type="SMART" id="SM00347">
    <property type="entry name" value="HTH_MARR"/>
    <property type="match status" value="1"/>
</dbReference>
<dbReference type="Gene3D" id="1.10.10.10">
    <property type="entry name" value="Winged helix-like DNA-binding domain superfamily/Winged helix DNA-binding domain"/>
    <property type="match status" value="1"/>
</dbReference>
<protein>
    <submittedName>
        <fullName evidence="3">MarR family transcriptional regulator</fullName>
    </submittedName>
</protein>
<dbReference type="PRINTS" id="PR00598">
    <property type="entry name" value="HTHMARR"/>
</dbReference>
<dbReference type="PROSITE" id="PS50995">
    <property type="entry name" value="HTH_MARR_2"/>
    <property type="match status" value="1"/>
</dbReference>
<name>A0A9W5R9Z9_BACCE</name>
<feature type="domain" description="HTH marR-type" evidence="2">
    <location>
        <begin position="6"/>
        <end position="140"/>
    </location>
</feature>
<evidence type="ECO:0000313" key="3">
    <source>
        <dbReference type="EMBL" id="EOQ17133.1"/>
    </source>
</evidence>
<dbReference type="AlphaFoldDB" id="A0A9W5R9Z9"/>
<dbReference type="InterPro" id="IPR000835">
    <property type="entry name" value="HTH_MarR-typ"/>
</dbReference>
<dbReference type="InterPro" id="IPR036388">
    <property type="entry name" value="WH-like_DNA-bd_sf"/>
</dbReference>
<dbReference type="SUPFAM" id="SSF46785">
    <property type="entry name" value="Winged helix' DNA-binding domain"/>
    <property type="match status" value="1"/>
</dbReference>
<organism evidence="3 4">
    <name type="scientific">Bacillus cereus VD184</name>
    <dbReference type="NCBI Taxonomy" id="1053242"/>
    <lineage>
        <taxon>Bacteria</taxon>
        <taxon>Bacillati</taxon>
        <taxon>Bacillota</taxon>
        <taxon>Bacilli</taxon>
        <taxon>Bacillales</taxon>
        <taxon>Bacillaceae</taxon>
        <taxon>Bacillus</taxon>
        <taxon>Bacillus cereus group</taxon>
    </lineage>
</organism>
<dbReference type="GO" id="GO:0003700">
    <property type="term" value="F:DNA-binding transcription factor activity"/>
    <property type="evidence" value="ECO:0007669"/>
    <property type="project" value="InterPro"/>
</dbReference>
<evidence type="ECO:0000256" key="1">
    <source>
        <dbReference type="ARBA" id="ARBA00023125"/>
    </source>
</evidence>
<reference evidence="3 4" key="1">
    <citation type="submission" date="2012-12" db="EMBL/GenBank/DDBJ databases">
        <title>The Genome Sequence of Bacillus cereus VD184.</title>
        <authorList>
            <consortium name="The Broad Institute Genome Sequencing Platform"/>
            <consortium name="The Broad Institute Genome Sequencing Center for Infectious Disease"/>
            <person name="Feldgarden M."/>
            <person name="Van der Auwera G.A."/>
            <person name="Mahillon J."/>
            <person name="Duprez V."/>
            <person name="Timmery S."/>
            <person name="Mattelet C."/>
            <person name="Dierick K."/>
            <person name="Sun M."/>
            <person name="Yu Z."/>
            <person name="Zhu L."/>
            <person name="Hu X."/>
            <person name="Shank E.B."/>
            <person name="Swiecicka I."/>
            <person name="Hansen B.M."/>
            <person name="Andrup L."/>
            <person name="Walker B."/>
            <person name="Young S.K."/>
            <person name="Zeng Q."/>
            <person name="Gargeya S."/>
            <person name="Fitzgerald M."/>
            <person name="Haas B."/>
            <person name="Abouelleil A."/>
            <person name="Alvarado L."/>
            <person name="Arachchi H.M."/>
            <person name="Berlin A.M."/>
            <person name="Chapman S.B."/>
            <person name="Dewar J."/>
            <person name="Goldberg J."/>
            <person name="Griggs A."/>
            <person name="Gujja S."/>
            <person name="Hansen M."/>
            <person name="Howarth C."/>
            <person name="Imamovic A."/>
            <person name="Larimer J."/>
            <person name="McCowan C."/>
            <person name="Murphy C."/>
            <person name="Neiman D."/>
            <person name="Pearson M."/>
            <person name="Priest M."/>
            <person name="Roberts A."/>
            <person name="Saif S."/>
            <person name="Shea T."/>
            <person name="Sisk P."/>
            <person name="Sykes S."/>
            <person name="Wortman J."/>
            <person name="Nusbaum C."/>
            <person name="Birren B."/>
        </authorList>
    </citation>
    <scope>NUCLEOTIDE SEQUENCE [LARGE SCALE GENOMIC DNA]</scope>
    <source>
        <strain evidence="3 4">VD184</strain>
    </source>
</reference>